<sequence length="302" mass="35062">MYCCKPLTQNIWQIWKKFLNNAQNNNNLLPLSPEKHSVIWYGVDLHHYLYLPEGLYTRMRYETTAIKQYNISNNYKEVIKNIIQLTNRNQMLESIEVGEEIYDDVGDTLSESETCLNSNLIKPCLQVCSRMLRNKKYDITYMPGEIELTSMTEQLSKQGLLDNRFKYYADGKVRINADKQEPLLLEVSSALGQATQDKIAFDHTKAMFGLLAILKTLACKYSHGSFESFKKIKIHFIHVHGYAIRHWTMMTPEPGVYIMTKEQKVTIPVNINSMADDLISYVRFHLNLTELVTETLDSIEEL</sequence>
<comment type="caution">
    <text evidence="1">The sequence shown here is derived from an EMBL/GenBank/DDBJ whole genome shotgun (WGS) entry which is preliminary data.</text>
</comment>
<keyword evidence="2" id="KW-1185">Reference proteome</keyword>
<organism evidence="1 2">
    <name type="scientific">Rhizopus oryzae</name>
    <name type="common">Mucormycosis agent</name>
    <name type="synonym">Rhizopus arrhizus var. delemar</name>
    <dbReference type="NCBI Taxonomy" id="64495"/>
    <lineage>
        <taxon>Eukaryota</taxon>
        <taxon>Fungi</taxon>
        <taxon>Fungi incertae sedis</taxon>
        <taxon>Mucoromycota</taxon>
        <taxon>Mucoromycotina</taxon>
        <taxon>Mucoromycetes</taxon>
        <taxon>Mucorales</taxon>
        <taxon>Mucorineae</taxon>
        <taxon>Rhizopodaceae</taxon>
        <taxon>Rhizopus</taxon>
    </lineage>
</organism>
<accession>A0A9P6WZS1</accession>
<name>A0A9P6WZS1_RHIOR</name>
<dbReference type="AlphaFoldDB" id="A0A9P6WZS1"/>
<proteinExistence type="predicted"/>
<protein>
    <submittedName>
        <fullName evidence="1">Uncharacterized protein</fullName>
    </submittedName>
</protein>
<evidence type="ECO:0000313" key="1">
    <source>
        <dbReference type="EMBL" id="KAG1301892.1"/>
    </source>
</evidence>
<dbReference type="EMBL" id="JAANQT010002754">
    <property type="protein sequence ID" value="KAG1301892.1"/>
    <property type="molecule type" value="Genomic_DNA"/>
</dbReference>
<dbReference type="Proteomes" id="UP000716291">
    <property type="component" value="Unassembled WGS sequence"/>
</dbReference>
<evidence type="ECO:0000313" key="2">
    <source>
        <dbReference type="Proteomes" id="UP000716291"/>
    </source>
</evidence>
<gene>
    <name evidence="1" type="ORF">G6F64_011397</name>
</gene>
<reference evidence="1" key="1">
    <citation type="journal article" date="2020" name="Microb. Genom.">
        <title>Genetic diversity of clinical and environmental Mucorales isolates obtained from an investigation of mucormycosis cases among solid organ transplant recipients.</title>
        <authorList>
            <person name="Nguyen M.H."/>
            <person name="Kaul D."/>
            <person name="Muto C."/>
            <person name="Cheng S.J."/>
            <person name="Richter R.A."/>
            <person name="Bruno V.M."/>
            <person name="Liu G."/>
            <person name="Beyhan S."/>
            <person name="Sundermann A.J."/>
            <person name="Mounaud S."/>
            <person name="Pasculle A.W."/>
            <person name="Nierman W.C."/>
            <person name="Driscoll E."/>
            <person name="Cumbie R."/>
            <person name="Clancy C.J."/>
            <person name="Dupont C.L."/>
        </authorList>
    </citation>
    <scope>NUCLEOTIDE SEQUENCE</scope>
    <source>
        <strain evidence="1">GL11</strain>
    </source>
</reference>
<dbReference type="OrthoDB" id="2272415at2759"/>